<evidence type="ECO:0000256" key="3">
    <source>
        <dbReference type="ARBA" id="ARBA00022630"/>
    </source>
</evidence>
<keyword evidence="8" id="KW-0560">Oxidoreductase</keyword>
<evidence type="ECO:0000313" key="8">
    <source>
        <dbReference type="EMBL" id="MBD3584136.1"/>
    </source>
</evidence>
<proteinExistence type="inferred from homology"/>
<protein>
    <submittedName>
        <fullName evidence="8">Choline dehydrogenase</fullName>
        <ecNumber evidence="8">1.1.99.1</ecNumber>
    </submittedName>
</protein>
<dbReference type="InterPro" id="IPR007867">
    <property type="entry name" value="GMC_OxRtase_C"/>
</dbReference>
<sequence length="540" mass="58652">MALSKQQFDYIIVGGGSAGAVLAARLSQKQSCNVCLIEAGKPDKSLFIHIPFGLSVLSRITSLNWGYSTQPQSGLNNRCLFWPRGKTLGGSSAINAMCYIRGQDSDYNNWVEQGATGWSFEDVLPWFKKAEKFEHGASQRHGSEGPLSVESLRHVDPLSEAFVQSGAEEELPALTDFNLASRCGLGLYHVTQSGGQRCSTSKAYLKPVLARPNLTIMTGAHVEKIVIKSGRATGVITKYEGQVHTLQAREEVIVSAGAINTPHLLMLSGIGPEDELRRHNIPVVKALAGVGRNLQDHLDVIVQCRGKTRHGYALAPGKIASYLRAAWQYAVGRKGMLSSNIAEAGGFACSSATTEDKPDLQFHFLPAILKDHGRQNALGYGYGLHVCNLYPESRGAVTLQSADPTAAPLIDPAYLSAPKDIQVLLEGLKMARRLLRSEAMAPFLKHELLPGEEVHDDDALIRFIRQYAETIYHPAGTCKMGAPDDEMAVLDPQFRVYDIERLRVVDASAMPMLVGGNTNAPVVMMAERAAAFIHDLPTPA</sequence>
<dbReference type="Pfam" id="PF00732">
    <property type="entry name" value="GMC_oxred_N"/>
    <property type="match status" value="1"/>
</dbReference>
<dbReference type="InterPro" id="IPR012132">
    <property type="entry name" value="GMC_OxRdtase"/>
</dbReference>
<evidence type="ECO:0000259" key="6">
    <source>
        <dbReference type="PROSITE" id="PS00623"/>
    </source>
</evidence>
<keyword evidence="9" id="KW-1185">Reference proteome</keyword>
<dbReference type="PANTHER" id="PTHR11552">
    <property type="entry name" value="GLUCOSE-METHANOL-CHOLINE GMC OXIDOREDUCTASE"/>
    <property type="match status" value="1"/>
</dbReference>
<dbReference type="EMBL" id="JABBXD010000001">
    <property type="protein sequence ID" value="MBD3584136.1"/>
    <property type="molecule type" value="Genomic_DNA"/>
</dbReference>
<dbReference type="Pfam" id="PF05199">
    <property type="entry name" value="GMC_oxred_C"/>
    <property type="match status" value="1"/>
</dbReference>
<dbReference type="PANTHER" id="PTHR11552:SF147">
    <property type="entry name" value="CHOLINE DEHYDROGENASE, MITOCHONDRIAL"/>
    <property type="match status" value="1"/>
</dbReference>
<feature type="domain" description="Glucose-methanol-choline oxidoreductase N-terminal" evidence="6">
    <location>
        <begin position="85"/>
        <end position="108"/>
    </location>
</feature>
<dbReference type="EC" id="1.1.99.1" evidence="8"/>
<dbReference type="PROSITE" id="PS00623">
    <property type="entry name" value="GMC_OXRED_1"/>
    <property type="match status" value="1"/>
</dbReference>
<comment type="cofactor">
    <cofactor evidence="1">
        <name>FAD</name>
        <dbReference type="ChEBI" id="CHEBI:57692"/>
    </cofactor>
</comment>
<keyword evidence="4 5" id="KW-0274">FAD</keyword>
<gene>
    <name evidence="8" type="ORF">HHX48_00115</name>
</gene>
<comment type="similarity">
    <text evidence="2 5">Belongs to the GMC oxidoreductase family.</text>
</comment>
<reference evidence="8 9" key="1">
    <citation type="submission" date="2020-04" db="EMBL/GenBank/DDBJ databases">
        <title>Salinimonas sp. HHU 13199.</title>
        <authorList>
            <person name="Cui X."/>
            <person name="Zhang D."/>
        </authorList>
    </citation>
    <scope>NUCLEOTIDE SEQUENCE [LARGE SCALE GENOMIC DNA]</scope>
    <source>
        <strain evidence="8 9">HHU 13199</strain>
    </source>
</reference>
<dbReference type="InterPro" id="IPR036188">
    <property type="entry name" value="FAD/NAD-bd_sf"/>
</dbReference>
<accession>A0ABR8LGC0</accession>
<dbReference type="Proteomes" id="UP000624419">
    <property type="component" value="Unassembled WGS sequence"/>
</dbReference>
<evidence type="ECO:0000256" key="2">
    <source>
        <dbReference type="ARBA" id="ARBA00010790"/>
    </source>
</evidence>
<name>A0ABR8LGC0_9ALTE</name>
<dbReference type="Gene3D" id="3.50.50.60">
    <property type="entry name" value="FAD/NAD(P)-binding domain"/>
    <property type="match status" value="1"/>
</dbReference>
<evidence type="ECO:0000256" key="5">
    <source>
        <dbReference type="RuleBase" id="RU003968"/>
    </source>
</evidence>
<dbReference type="InterPro" id="IPR000172">
    <property type="entry name" value="GMC_OxRdtase_N"/>
</dbReference>
<dbReference type="Gene3D" id="3.30.560.10">
    <property type="entry name" value="Glucose Oxidase, domain 3"/>
    <property type="match status" value="1"/>
</dbReference>
<evidence type="ECO:0000256" key="4">
    <source>
        <dbReference type="ARBA" id="ARBA00022827"/>
    </source>
</evidence>
<evidence type="ECO:0000313" key="9">
    <source>
        <dbReference type="Proteomes" id="UP000624419"/>
    </source>
</evidence>
<dbReference type="PIRSF" id="PIRSF000137">
    <property type="entry name" value="Alcohol_oxidase"/>
    <property type="match status" value="1"/>
</dbReference>
<dbReference type="NCBIfam" id="NF002550">
    <property type="entry name" value="PRK02106.1"/>
    <property type="match status" value="1"/>
</dbReference>
<dbReference type="GO" id="GO:0008812">
    <property type="term" value="F:choline dehydrogenase activity"/>
    <property type="evidence" value="ECO:0007669"/>
    <property type="project" value="UniProtKB-EC"/>
</dbReference>
<dbReference type="RefSeq" id="WP_191021621.1">
    <property type="nucleotide sequence ID" value="NZ_JABBXD010000001.1"/>
</dbReference>
<evidence type="ECO:0000259" key="7">
    <source>
        <dbReference type="PROSITE" id="PS00624"/>
    </source>
</evidence>
<feature type="domain" description="Glucose-methanol-choline oxidoreductase N-terminal" evidence="7">
    <location>
        <begin position="257"/>
        <end position="271"/>
    </location>
</feature>
<organism evidence="8 9">
    <name type="scientific">Salinimonas profundi</name>
    <dbReference type="NCBI Taxonomy" id="2729140"/>
    <lineage>
        <taxon>Bacteria</taxon>
        <taxon>Pseudomonadati</taxon>
        <taxon>Pseudomonadota</taxon>
        <taxon>Gammaproteobacteria</taxon>
        <taxon>Alteromonadales</taxon>
        <taxon>Alteromonadaceae</taxon>
        <taxon>Alteromonas/Salinimonas group</taxon>
        <taxon>Salinimonas</taxon>
    </lineage>
</organism>
<keyword evidence="3 5" id="KW-0285">Flavoprotein</keyword>
<dbReference type="PROSITE" id="PS00624">
    <property type="entry name" value="GMC_OXRED_2"/>
    <property type="match status" value="1"/>
</dbReference>
<dbReference type="SUPFAM" id="SSF54373">
    <property type="entry name" value="FAD-linked reductases, C-terminal domain"/>
    <property type="match status" value="1"/>
</dbReference>
<evidence type="ECO:0000256" key="1">
    <source>
        <dbReference type="ARBA" id="ARBA00001974"/>
    </source>
</evidence>
<dbReference type="SUPFAM" id="SSF51905">
    <property type="entry name" value="FAD/NAD(P)-binding domain"/>
    <property type="match status" value="1"/>
</dbReference>
<comment type="caution">
    <text evidence="8">The sequence shown here is derived from an EMBL/GenBank/DDBJ whole genome shotgun (WGS) entry which is preliminary data.</text>
</comment>